<keyword evidence="1" id="KW-0732">Signal</keyword>
<dbReference type="VEuPathDB" id="FungiDB:MUCCIDRAFT_157290"/>
<protein>
    <submittedName>
        <fullName evidence="2">Uncharacterized protein</fullName>
    </submittedName>
</protein>
<proteinExistence type="predicted"/>
<dbReference type="PROSITE" id="PS51257">
    <property type="entry name" value="PROKAR_LIPOPROTEIN"/>
    <property type="match status" value="1"/>
</dbReference>
<comment type="caution">
    <text evidence="2">The sequence shown here is derived from an EMBL/GenBank/DDBJ whole genome shotgun (WGS) entry which is preliminary data.</text>
</comment>
<evidence type="ECO:0000256" key="1">
    <source>
        <dbReference type="SAM" id="SignalP"/>
    </source>
</evidence>
<sequence length="264" mass="29965">MLLLKSIPLLLVAAAYSVSACEMDCRRGVSRNFAGFYVPVIKDSITDLHSQLTKSIEKVAIPATITSQLEKSELLDDIEESIETSLNEFVALATSQSKLAEGFYQVIFNEELPYKGDCNHPKRLTRNMPPKGESWTMDECRKMDYRCGNPPSICYFLEDVKQRCIGRMRRQLTEYASFDNGALVKSLVRDTRKSIYGTLSNNGVGKLSEDSQVESYIAKLVSATIRTLDIWVADDVRQLCEKPSQKELCNSWDEEIRLEILKWP</sequence>
<accession>A0A168HCW5</accession>
<gene>
    <name evidence="2" type="ORF">MUCCIDRAFT_157290</name>
</gene>
<evidence type="ECO:0000313" key="3">
    <source>
        <dbReference type="Proteomes" id="UP000077051"/>
    </source>
</evidence>
<keyword evidence="3" id="KW-1185">Reference proteome</keyword>
<dbReference type="EMBL" id="AMYB01000009">
    <property type="protein sequence ID" value="OAC98642.1"/>
    <property type="molecule type" value="Genomic_DNA"/>
</dbReference>
<name>A0A168HCW5_MUCCL</name>
<evidence type="ECO:0000313" key="2">
    <source>
        <dbReference type="EMBL" id="OAC98642.1"/>
    </source>
</evidence>
<organism evidence="2 3">
    <name type="scientific">Mucor lusitanicus CBS 277.49</name>
    <dbReference type="NCBI Taxonomy" id="747725"/>
    <lineage>
        <taxon>Eukaryota</taxon>
        <taxon>Fungi</taxon>
        <taxon>Fungi incertae sedis</taxon>
        <taxon>Mucoromycota</taxon>
        <taxon>Mucoromycotina</taxon>
        <taxon>Mucoromycetes</taxon>
        <taxon>Mucorales</taxon>
        <taxon>Mucorineae</taxon>
        <taxon>Mucoraceae</taxon>
        <taxon>Mucor</taxon>
    </lineage>
</organism>
<reference evidence="2 3" key="1">
    <citation type="submission" date="2015-06" db="EMBL/GenBank/DDBJ databases">
        <title>Expansion of signal transduction pathways in fungi by whole-genome duplication.</title>
        <authorList>
            <consortium name="DOE Joint Genome Institute"/>
            <person name="Corrochano L.M."/>
            <person name="Kuo A."/>
            <person name="Marcet-Houben M."/>
            <person name="Polaino S."/>
            <person name="Salamov A."/>
            <person name="Villalobos J.M."/>
            <person name="Alvarez M.I."/>
            <person name="Avalos J."/>
            <person name="Benito E.P."/>
            <person name="Benoit I."/>
            <person name="Burger G."/>
            <person name="Camino L.P."/>
            <person name="Canovas D."/>
            <person name="Cerda-Olmedo E."/>
            <person name="Cheng J.-F."/>
            <person name="Dominguez A."/>
            <person name="Elias M."/>
            <person name="Eslava A.P."/>
            <person name="Glaser F."/>
            <person name="Grimwood J."/>
            <person name="Gutierrez G."/>
            <person name="Heitman J."/>
            <person name="Henrissat B."/>
            <person name="Iturriaga E.A."/>
            <person name="Lang B.F."/>
            <person name="Lavin J.L."/>
            <person name="Lee S."/>
            <person name="Li W."/>
            <person name="Lindquist E."/>
            <person name="Lopez-Garcia S."/>
            <person name="Luque E.M."/>
            <person name="Marcos A.T."/>
            <person name="Martin J."/>
            <person name="Mccluskey K."/>
            <person name="Medina H.R."/>
            <person name="Miralles-Duran A."/>
            <person name="Miyazaki A."/>
            <person name="Munoz-Torres E."/>
            <person name="Oguiza J.A."/>
            <person name="Ohm R."/>
            <person name="Olmedo M."/>
            <person name="Orejas M."/>
            <person name="Ortiz-Castellanos L."/>
            <person name="Pisabarro A.G."/>
            <person name="Rodriguez-Romero J."/>
            <person name="Ruiz-Herrera J."/>
            <person name="Ruiz-Vazquez R."/>
            <person name="Sanz C."/>
            <person name="Schackwitz W."/>
            <person name="Schmutz J."/>
            <person name="Shahriari M."/>
            <person name="Shelest E."/>
            <person name="Silva-Franco F."/>
            <person name="Soanes D."/>
            <person name="Syed K."/>
            <person name="Tagua V.G."/>
            <person name="Talbot N.J."/>
            <person name="Thon M."/>
            <person name="De Vries R.P."/>
            <person name="Wiebenga A."/>
            <person name="Yadav J.S."/>
            <person name="Braun E.L."/>
            <person name="Baker S."/>
            <person name="Garre V."/>
            <person name="Horwitz B."/>
            <person name="Torres-Martinez S."/>
            <person name="Idnurm A."/>
            <person name="Herrera-Estrella A."/>
            <person name="Gabaldon T."/>
            <person name="Grigoriev I.V."/>
        </authorList>
    </citation>
    <scope>NUCLEOTIDE SEQUENCE [LARGE SCALE GENOMIC DNA]</scope>
    <source>
        <strain evidence="2 3">CBS 277.49</strain>
    </source>
</reference>
<feature type="signal peptide" evidence="1">
    <location>
        <begin position="1"/>
        <end position="20"/>
    </location>
</feature>
<dbReference type="OrthoDB" id="2324139at2759"/>
<dbReference type="Proteomes" id="UP000077051">
    <property type="component" value="Unassembled WGS sequence"/>
</dbReference>
<dbReference type="AlphaFoldDB" id="A0A168HCW5"/>
<feature type="chain" id="PRO_5007897598" evidence="1">
    <location>
        <begin position="21"/>
        <end position="264"/>
    </location>
</feature>